<gene>
    <name evidence="5" type="ORF">SAMN06265360_11181</name>
</gene>
<protein>
    <submittedName>
        <fullName evidence="5">Golgi phosphoprotein 3 (GPP34)</fullName>
    </submittedName>
</protein>
<dbReference type="GO" id="GO:0005737">
    <property type="term" value="C:cytoplasm"/>
    <property type="evidence" value="ECO:0007669"/>
    <property type="project" value="UniProtKB-ARBA"/>
</dbReference>
<dbReference type="EMBL" id="FZNW01000011">
    <property type="protein sequence ID" value="SNR59339.1"/>
    <property type="molecule type" value="Genomic_DNA"/>
</dbReference>
<keyword evidence="3" id="KW-0446">Lipid-binding</keyword>
<evidence type="ECO:0000313" key="6">
    <source>
        <dbReference type="Proteomes" id="UP000198348"/>
    </source>
</evidence>
<proteinExistence type="predicted"/>
<dbReference type="GO" id="GO:0070273">
    <property type="term" value="F:phosphatidylinositol-4-phosphate binding"/>
    <property type="evidence" value="ECO:0007669"/>
    <property type="project" value="InterPro"/>
</dbReference>
<dbReference type="AlphaFoldDB" id="A0A238XMY6"/>
<dbReference type="RefSeq" id="WP_089301710.1">
    <property type="nucleotide sequence ID" value="NZ_FZNW01000011.1"/>
</dbReference>
<comment type="subcellular location">
    <subcellularLocation>
        <location evidence="1">Golgi apparatus membrane</location>
        <topology evidence="1">Peripheral membrane protein</topology>
        <orientation evidence="1">Cytoplasmic side</orientation>
    </subcellularLocation>
</comment>
<evidence type="ECO:0000256" key="3">
    <source>
        <dbReference type="ARBA" id="ARBA00023121"/>
    </source>
</evidence>
<keyword evidence="6" id="KW-1185">Reference proteome</keyword>
<keyword evidence="4" id="KW-0472">Membrane</keyword>
<evidence type="ECO:0000256" key="1">
    <source>
        <dbReference type="ARBA" id="ARBA00004255"/>
    </source>
</evidence>
<dbReference type="Pfam" id="PF05719">
    <property type="entry name" value="GPP34"/>
    <property type="match status" value="1"/>
</dbReference>
<evidence type="ECO:0000313" key="5">
    <source>
        <dbReference type="EMBL" id="SNR59339.1"/>
    </source>
</evidence>
<evidence type="ECO:0000256" key="2">
    <source>
        <dbReference type="ARBA" id="ARBA00023034"/>
    </source>
</evidence>
<dbReference type="InterPro" id="IPR008628">
    <property type="entry name" value="GPP34-like"/>
</dbReference>
<dbReference type="Gene3D" id="1.10.3630.10">
    <property type="entry name" value="yeast vps74-n-term truncation variant domain like"/>
    <property type="match status" value="1"/>
</dbReference>
<dbReference type="InterPro" id="IPR038261">
    <property type="entry name" value="GPP34-like_sf"/>
</dbReference>
<keyword evidence="2" id="KW-0333">Golgi apparatus</keyword>
<reference evidence="5 6" key="1">
    <citation type="submission" date="2017-06" db="EMBL/GenBank/DDBJ databases">
        <authorList>
            <person name="Kim H.J."/>
            <person name="Triplett B.A."/>
        </authorList>
    </citation>
    <scope>NUCLEOTIDE SEQUENCE [LARGE SCALE GENOMIC DNA]</scope>
    <source>
        <strain evidence="5 6">DSM 45207</strain>
    </source>
</reference>
<dbReference type="OrthoDB" id="4962633at2"/>
<sequence>MMLAEDLLLLASDDDTGRRIGMNNLEYALAGALLIELVGLERVDVADDGDAAVRLTARDGAPPGEDFLAGILDTVAELDGRKPKDVILALSGVLATRLLDGLAERGVARADGDAPPAILPVSRWPSEDSTHEYDVRARLRRALLEDEEPDERTAALISLLAAIDAVPRLAEGVDRAAMRKRAKSIAEGQWATGRKARAIEEITAMVMVAALAPSMITESPKEV</sequence>
<accession>A0A238XMY6</accession>
<name>A0A238XMY6_9PSEU</name>
<dbReference type="GO" id="GO:0012505">
    <property type="term" value="C:endomembrane system"/>
    <property type="evidence" value="ECO:0007669"/>
    <property type="project" value="UniProtKB-ARBA"/>
</dbReference>
<organism evidence="5 6">
    <name type="scientific">Haloechinothrix alba</name>
    <dbReference type="NCBI Taxonomy" id="664784"/>
    <lineage>
        <taxon>Bacteria</taxon>
        <taxon>Bacillati</taxon>
        <taxon>Actinomycetota</taxon>
        <taxon>Actinomycetes</taxon>
        <taxon>Pseudonocardiales</taxon>
        <taxon>Pseudonocardiaceae</taxon>
        <taxon>Haloechinothrix</taxon>
    </lineage>
</organism>
<dbReference type="Proteomes" id="UP000198348">
    <property type="component" value="Unassembled WGS sequence"/>
</dbReference>
<evidence type="ECO:0000256" key="4">
    <source>
        <dbReference type="ARBA" id="ARBA00023136"/>
    </source>
</evidence>